<proteinExistence type="predicted"/>
<dbReference type="Proteomes" id="UP000597762">
    <property type="component" value="Unassembled WGS sequence"/>
</dbReference>
<keyword evidence="1" id="KW-0812">Transmembrane</keyword>
<feature type="transmembrane region" description="Helical" evidence="1">
    <location>
        <begin position="141"/>
        <end position="166"/>
    </location>
</feature>
<organism evidence="2 3">
    <name type="scientific">Acanthosepion pharaonis</name>
    <name type="common">Pharaoh cuttlefish</name>
    <name type="synonym">Sepia pharaonis</name>
    <dbReference type="NCBI Taxonomy" id="158019"/>
    <lineage>
        <taxon>Eukaryota</taxon>
        <taxon>Metazoa</taxon>
        <taxon>Spiralia</taxon>
        <taxon>Lophotrochozoa</taxon>
        <taxon>Mollusca</taxon>
        <taxon>Cephalopoda</taxon>
        <taxon>Coleoidea</taxon>
        <taxon>Decapodiformes</taxon>
        <taxon>Sepiida</taxon>
        <taxon>Sepiina</taxon>
        <taxon>Sepiidae</taxon>
        <taxon>Acanthosepion</taxon>
    </lineage>
</organism>
<sequence>MSLFHCNHPTIQLENHSLGEQANHFIHLLSLSFNLTLLLFSSLNIHTYFLSFFSLHFLFSLFLLSLISFLFLLNCFTWPLSNPPPIVLFPSLSYSCSFIYIKPTHSTYYFFLFLSLAICLLQSFYIFLSFSLLFFPSNFVLSLFPLSISFLFLFLSISVFFSLLICQSLEIIFNFQPSNFHLSFLGFLTENKNSCYLIVLTFYCKN</sequence>
<evidence type="ECO:0000313" key="3">
    <source>
        <dbReference type="Proteomes" id="UP000597762"/>
    </source>
</evidence>
<comment type="caution">
    <text evidence="2">The sequence shown here is derived from an EMBL/GenBank/DDBJ whole genome shotgun (WGS) entry which is preliminary data.</text>
</comment>
<gene>
    <name evidence="2" type="ORF">SPHA_65768</name>
</gene>
<keyword evidence="1" id="KW-0472">Membrane</keyword>
<feature type="transmembrane region" description="Helical" evidence="1">
    <location>
        <begin position="25"/>
        <end position="45"/>
    </location>
</feature>
<keyword evidence="1" id="KW-1133">Transmembrane helix</keyword>
<feature type="transmembrane region" description="Helical" evidence="1">
    <location>
        <begin position="108"/>
        <end position="135"/>
    </location>
</feature>
<evidence type="ECO:0000313" key="2">
    <source>
        <dbReference type="EMBL" id="CAE1314752.1"/>
    </source>
</evidence>
<evidence type="ECO:0000256" key="1">
    <source>
        <dbReference type="SAM" id="Phobius"/>
    </source>
</evidence>
<name>A0A812E7C0_ACAPH</name>
<protein>
    <submittedName>
        <fullName evidence="2">Uncharacterized protein</fullName>
    </submittedName>
</protein>
<reference evidence="2" key="1">
    <citation type="submission" date="2021-01" db="EMBL/GenBank/DDBJ databases">
        <authorList>
            <person name="Li R."/>
            <person name="Bekaert M."/>
        </authorList>
    </citation>
    <scope>NUCLEOTIDE SEQUENCE</scope>
    <source>
        <strain evidence="2">Farmed</strain>
    </source>
</reference>
<dbReference type="AlphaFoldDB" id="A0A812E7C0"/>
<keyword evidence="3" id="KW-1185">Reference proteome</keyword>
<feature type="transmembrane region" description="Helical" evidence="1">
    <location>
        <begin position="57"/>
        <end position="79"/>
    </location>
</feature>
<accession>A0A812E7C0</accession>
<dbReference type="EMBL" id="CAHIKZ030004732">
    <property type="protein sequence ID" value="CAE1314752.1"/>
    <property type="molecule type" value="Genomic_DNA"/>
</dbReference>
<feature type="transmembrane region" description="Helical" evidence="1">
    <location>
        <begin position="85"/>
        <end position="101"/>
    </location>
</feature>